<accession>A0ABY0IFX5</accession>
<protein>
    <recommendedName>
        <fullName evidence="3">Histidine kinase/HSP90-like ATPase domain-containing protein</fullName>
    </recommendedName>
</protein>
<evidence type="ECO:0008006" key="3">
    <source>
        <dbReference type="Google" id="ProtNLM"/>
    </source>
</evidence>
<dbReference type="RefSeq" id="WP_115361681.1">
    <property type="nucleotide sequence ID" value="NZ_QDKL01000002.1"/>
</dbReference>
<reference evidence="2" key="1">
    <citation type="journal article" date="2019" name="Int. J. Syst. Evol. Microbiol.">
        <title>Halobacteriovorax valvorus sp. nov., a novel prokaryotic predator isolated from coastal seawater of China.</title>
        <authorList>
            <person name="Chen M.-X."/>
        </authorList>
    </citation>
    <scope>NUCLEOTIDE SEQUENCE [LARGE SCALE GENOMIC DNA]</scope>
    <source>
        <strain evidence="2">BL9</strain>
    </source>
</reference>
<sequence length="251" mass="28996">MGIKLNIQHSEFEEIENLNLHSPNQNIAIGDELQKASDIFISRYDTLINLKYLVDNGANHIIANSPSLKDEIKSVVDFINDEQKNNLESRIAPKVQNKVTIESEDGFDKSLQQLLQDIDFEGYHESISSKLNLVTNEFYTNDIFHRTSTQKKGEIRLSQDDCKIIIHYKSYTKVKKSSIVSSLYRAAKEKKPRQEGRGAGLGLYFILQNCDRLQVVQNPESTDFYVYIEKNKRYKDISKRIPSINLYNLKE</sequence>
<evidence type="ECO:0000313" key="1">
    <source>
        <dbReference type="EMBL" id="RZF21861.1"/>
    </source>
</evidence>
<evidence type="ECO:0000313" key="2">
    <source>
        <dbReference type="Proteomes" id="UP000443582"/>
    </source>
</evidence>
<dbReference type="EMBL" id="QDKL01000002">
    <property type="protein sequence ID" value="RZF21861.1"/>
    <property type="molecule type" value="Genomic_DNA"/>
</dbReference>
<name>A0ABY0IFX5_9BACT</name>
<organism evidence="1 2">
    <name type="scientific">Halobacteriovorax vibrionivorans</name>
    <dbReference type="NCBI Taxonomy" id="2152716"/>
    <lineage>
        <taxon>Bacteria</taxon>
        <taxon>Pseudomonadati</taxon>
        <taxon>Bdellovibrionota</taxon>
        <taxon>Bacteriovoracia</taxon>
        <taxon>Bacteriovoracales</taxon>
        <taxon>Halobacteriovoraceae</taxon>
        <taxon>Halobacteriovorax</taxon>
    </lineage>
</organism>
<keyword evidence="2" id="KW-1185">Reference proteome</keyword>
<gene>
    <name evidence="1" type="ORF">DAY19_09230</name>
</gene>
<proteinExistence type="predicted"/>
<dbReference type="Proteomes" id="UP000443582">
    <property type="component" value="Unassembled WGS sequence"/>
</dbReference>
<comment type="caution">
    <text evidence="1">The sequence shown here is derived from an EMBL/GenBank/DDBJ whole genome shotgun (WGS) entry which is preliminary data.</text>
</comment>